<dbReference type="InterPro" id="IPR025877">
    <property type="entry name" value="MobA-like_NTP_Trfase"/>
</dbReference>
<dbReference type="RefSeq" id="WP_311340008.1">
    <property type="nucleotide sequence ID" value="NZ_JAVRHS010000002.1"/>
</dbReference>
<organism evidence="3 4">
    <name type="scientific">Croceicoccus esteveae</name>
    <dbReference type="NCBI Taxonomy" id="3075597"/>
    <lineage>
        <taxon>Bacteria</taxon>
        <taxon>Pseudomonadati</taxon>
        <taxon>Pseudomonadota</taxon>
        <taxon>Alphaproteobacteria</taxon>
        <taxon>Sphingomonadales</taxon>
        <taxon>Erythrobacteraceae</taxon>
        <taxon>Croceicoccus</taxon>
    </lineage>
</organism>
<evidence type="ECO:0000259" key="2">
    <source>
        <dbReference type="Pfam" id="PF12804"/>
    </source>
</evidence>
<comment type="caution">
    <text evidence="3">The sequence shown here is derived from an EMBL/GenBank/DDBJ whole genome shotgun (WGS) entry which is preliminary data.</text>
</comment>
<reference evidence="3 4" key="1">
    <citation type="submission" date="2023-09" db="EMBL/GenBank/DDBJ databases">
        <authorList>
            <person name="Rey-Velasco X."/>
        </authorList>
    </citation>
    <scope>NUCLEOTIDE SEQUENCE [LARGE SCALE GENOMIC DNA]</scope>
    <source>
        <strain evidence="3 4">F390</strain>
    </source>
</reference>
<protein>
    <submittedName>
        <fullName evidence="3">Nucleotidyltransferase family protein</fullName>
    </submittedName>
</protein>
<proteinExistence type="predicted"/>
<sequence length="207" mass="21641">MSDVLPVLAVTLAAGKASRFGADKLAACINGTSVLENGLRLLDRFRFHRRIIVLDPVRAAGFARPDTQVIVNDAPDAGIGHSIALAATVAQKVQIEAMLVTLGDMPCVSFGTLAAILSAPRSWHCAIVATRSGDAPPGPPALFGRDWFALLAQCTGDTGAGAILRNPVNQAISINASPSETADIDTPADLLAVRRHAHGQDPLRQDP</sequence>
<evidence type="ECO:0000313" key="4">
    <source>
        <dbReference type="Proteomes" id="UP001259803"/>
    </source>
</evidence>
<dbReference type="Gene3D" id="3.90.550.10">
    <property type="entry name" value="Spore Coat Polysaccharide Biosynthesis Protein SpsA, Chain A"/>
    <property type="match status" value="1"/>
</dbReference>
<dbReference type="PANTHER" id="PTHR43777:SF1">
    <property type="entry name" value="MOLYBDENUM COFACTOR CYTIDYLYLTRANSFERASE"/>
    <property type="match status" value="1"/>
</dbReference>
<evidence type="ECO:0000313" key="3">
    <source>
        <dbReference type="EMBL" id="MDT0575448.1"/>
    </source>
</evidence>
<dbReference type="Pfam" id="PF12804">
    <property type="entry name" value="NTP_transf_3"/>
    <property type="match status" value="1"/>
</dbReference>
<accession>A0ABU2ZHA9</accession>
<dbReference type="Proteomes" id="UP001259803">
    <property type="component" value="Unassembled WGS sequence"/>
</dbReference>
<name>A0ABU2ZHA9_9SPHN</name>
<dbReference type="PANTHER" id="PTHR43777">
    <property type="entry name" value="MOLYBDENUM COFACTOR CYTIDYLYLTRANSFERASE"/>
    <property type="match status" value="1"/>
</dbReference>
<feature type="domain" description="MobA-like NTP transferase" evidence="2">
    <location>
        <begin position="9"/>
        <end position="166"/>
    </location>
</feature>
<evidence type="ECO:0000256" key="1">
    <source>
        <dbReference type="ARBA" id="ARBA00022842"/>
    </source>
</evidence>
<gene>
    <name evidence="3" type="ORF">RM533_04545</name>
</gene>
<dbReference type="EMBL" id="JAVRHS010000002">
    <property type="protein sequence ID" value="MDT0575448.1"/>
    <property type="molecule type" value="Genomic_DNA"/>
</dbReference>
<dbReference type="CDD" id="cd04182">
    <property type="entry name" value="GT_2_like_f"/>
    <property type="match status" value="1"/>
</dbReference>
<keyword evidence="1" id="KW-0460">Magnesium</keyword>
<keyword evidence="4" id="KW-1185">Reference proteome</keyword>
<dbReference type="SUPFAM" id="SSF53448">
    <property type="entry name" value="Nucleotide-diphospho-sugar transferases"/>
    <property type="match status" value="1"/>
</dbReference>
<dbReference type="InterPro" id="IPR029044">
    <property type="entry name" value="Nucleotide-diphossugar_trans"/>
</dbReference>